<dbReference type="STRING" id="152573.SAMN04488051_101181"/>
<dbReference type="Gene3D" id="3.30.428.10">
    <property type="entry name" value="HIT-like"/>
    <property type="match status" value="1"/>
</dbReference>
<dbReference type="AlphaFoldDB" id="A0A1H3XBE2"/>
<dbReference type="InterPro" id="IPR026026">
    <property type="entry name" value="HIT_Hint"/>
</dbReference>
<evidence type="ECO:0000259" key="2">
    <source>
        <dbReference type="PROSITE" id="PS51084"/>
    </source>
</evidence>
<keyword evidence="3" id="KW-0378">Hydrolase</keyword>
<dbReference type="EMBL" id="FNRM01000001">
    <property type="protein sequence ID" value="SDZ96725.1"/>
    <property type="molecule type" value="Genomic_DNA"/>
</dbReference>
<dbReference type="PIRSF" id="PIRSF000714">
    <property type="entry name" value="HIT"/>
    <property type="match status" value="1"/>
</dbReference>
<comment type="caution">
    <text evidence="1">Lacks conserved residue(s) required for the propagation of feature annotation.</text>
</comment>
<name>A0A1H3XBE2_ALKAM</name>
<dbReference type="InterPro" id="IPR036265">
    <property type="entry name" value="HIT-like_sf"/>
</dbReference>
<dbReference type="InterPro" id="IPR011146">
    <property type="entry name" value="HIT-like"/>
</dbReference>
<evidence type="ECO:0000313" key="3">
    <source>
        <dbReference type="EMBL" id="SDZ96725.1"/>
    </source>
</evidence>
<protein>
    <submittedName>
        <fullName evidence="3">Diadenosine tetraphosphate (Ap4A) hydrolase</fullName>
    </submittedName>
</protein>
<gene>
    <name evidence="3" type="ORF">SAMN04488051_101181</name>
</gene>
<dbReference type="Proteomes" id="UP000198773">
    <property type="component" value="Unassembled WGS sequence"/>
</dbReference>
<dbReference type="SUPFAM" id="SSF54197">
    <property type="entry name" value="HIT-like"/>
    <property type="match status" value="1"/>
</dbReference>
<evidence type="ECO:0000313" key="4">
    <source>
        <dbReference type="Proteomes" id="UP000198773"/>
    </source>
</evidence>
<dbReference type="GO" id="GO:0016787">
    <property type="term" value="F:hydrolase activity"/>
    <property type="evidence" value="ECO:0007669"/>
    <property type="project" value="UniProtKB-KW"/>
</dbReference>
<organism evidence="3 4">
    <name type="scientific">Alkalimonas amylolytica</name>
    <dbReference type="NCBI Taxonomy" id="152573"/>
    <lineage>
        <taxon>Bacteria</taxon>
        <taxon>Pseudomonadati</taxon>
        <taxon>Pseudomonadota</taxon>
        <taxon>Gammaproteobacteria</taxon>
        <taxon>Alkalimonas</taxon>
    </lineage>
</organism>
<accession>A0A1H3XBE2</accession>
<dbReference type="OrthoDB" id="9799145at2"/>
<keyword evidence="4" id="KW-1185">Reference proteome</keyword>
<evidence type="ECO:0000256" key="1">
    <source>
        <dbReference type="PROSITE-ProRule" id="PRU00464"/>
    </source>
</evidence>
<reference evidence="3 4" key="1">
    <citation type="submission" date="2016-10" db="EMBL/GenBank/DDBJ databases">
        <authorList>
            <person name="de Groot N.N."/>
        </authorList>
    </citation>
    <scope>NUCLEOTIDE SEQUENCE [LARGE SCALE GENOMIC DNA]</scope>
    <source>
        <strain evidence="3 4">CGMCC 1.3430</strain>
    </source>
</reference>
<proteinExistence type="predicted"/>
<dbReference type="RefSeq" id="WP_091338065.1">
    <property type="nucleotide sequence ID" value="NZ_FNRM01000001.1"/>
</dbReference>
<dbReference type="Pfam" id="PF01230">
    <property type="entry name" value="HIT"/>
    <property type="match status" value="1"/>
</dbReference>
<feature type="domain" description="HIT" evidence="2">
    <location>
        <begin position="40"/>
        <end position="108"/>
    </location>
</feature>
<dbReference type="PROSITE" id="PS51084">
    <property type="entry name" value="HIT_2"/>
    <property type="match status" value="1"/>
</dbReference>
<sequence length="144" mass="17061">MPELLSFELAAPLQQDSCFVADWPLCQLRVINDQQYPWFLLIPRRAGVLELVDLTPEDYLQYQQESWQLACWLRQHFRPDKLNIAALGNVVPQLHIHHIARFKEDKAWPAPIWGVVKMQPYHQAELQERIRLWQQSLPEWPSLA</sequence>